<name>A0AAV4CVX9_9GAST</name>
<gene>
    <name evidence="2" type="ORF">PoB_006246500</name>
</gene>
<organism evidence="2 3">
    <name type="scientific">Plakobranchus ocellatus</name>
    <dbReference type="NCBI Taxonomy" id="259542"/>
    <lineage>
        <taxon>Eukaryota</taxon>
        <taxon>Metazoa</taxon>
        <taxon>Spiralia</taxon>
        <taxon>Lophotrochozoa</taxon>
        <taxon>Mollusca</taxon>
        <taxon>Gastropoda</taxon>
        <taxon>Heterobranchia</taxon>
        <taxon>Euthyneura</taxon>
        <taxon>Panpulmonata</taxon>
        <taxon>Sacoglossa</taxon>
        <taxon>Placobranchoidea</taxon>
        <taxon>Plakobranchidae</taxon>
        <taxon>Plakobranchus</taxon>
    </lineage>
</organism>
<comment type="caution">
    <text evidence="2">The sequence shown here is derived from an EMBL/GenBank/DDBJ whole genome shotgun (WGS) entry which is preliminary data.</text>
</comment>
<feature type="signal peptide" evidence="1">
    <location>
        <begin position="1"/>
        <end position="16"/>
    </location>
</feature>
<protein>
    <submittedName>
        <fullName evidence="2">CGG triplet repeat-binding protein 1-like</fullName>
    </submittedName>
</protein>
<evidence type="ECO:0000313" key="3">
    <source>
        <dbReference type="Proteomes" id="UP000735302"/>
    </source>
</evidence>
<sequence>MLLLLWCYCSVTAVIANATATAAAFPSLSRLKGIRKQSKWHHKNTVKERPNKAEIKKQNESLLTLYQTLIRDKFLLKSKPKHSIKTTGTDRNRVFAKDAFVSGDKQLLYCRWCNIVLDHHQRSGITAHLTTDKHRKRKLENRAENLSMIAKLQTMLTLVLYGSACCSNVSLIRKPPSFLDISVQ</sequence>
<dbReference type="EMBL" id="BLXT01007035">
    <property type="protein sequence ID" value="GFO35960.1"/>
    <property type="molecule type" value="Genomic_DNA"/>
</dbReference>
<evidence type="ECO:0000256" key="1">
    <source>
        <dbReference type="SAM" id="SignalP"/>
    </source>
</evidence>
<keyword evidence="3" id="KW-1185">Reference proteome</keyword>
<proteinExistence type="predicted"/>
<evidence type="ECO:0000313" key="2">
    <source>
        <dbReference type="EMBL" id="GFO35960.1"/>
    </source>
</evidence>
<feature type="chain" id="PRO_5043416498" evidence="1">
    <location>
        <begin position="17"/>
        <end position="184"/>
    </location>
</feature>
<dbReference type="Proteomes" id="UP000735302">
    <property type="component" value="Unassembled WGS sequence"/>
</dbReference>
<reference evidence="2 3" key="1">
    <citation type="journal article" date="2021" name="Elife">
        <title>Chloroplast acquisition without the gene transfer in kleptoplastic sea slugs, Plakobranchus ocellatus.</title>
        <authorList>
            <person name="Maeda T."/>
            <person name="Takahashi S."/>
            <person name="Yoshida T."/>
            <person name="Shimamura S."/>
            <person name="Takaki Y."/>
            <person name="Nagai Y."/>
            <person name="Toyoda A."/>
            <person name="Suzuki Y."/>
            <person name="Arimoto A."/>
            <person name="Ishii H."/>
            <person name="Satoh N."/>
            <person name="Nishiyama T."/>
            <person name="Hasebe M."/>
            <person name="Maruyama T."/>
            <person name="Minagawa J."/>
            <person name="Obokata J."/>
            <person name="Shigenobu S."/>
        </authorList>
    </citation>
    <scope>NUCLEOTIDE SEQUENCE [LARGE SCALE GENOMIC DNA]</scope>
</reference>
<accession>A0AAV4CVX9</accession>
<keyword evidence="1" id="KW-0732">Signal</keyword>
<dbReference type="AlphaFoldDB" id="A0AAV4CVX9"/>